<evidence type="ECO:0000313" key="1">
    <source>
        <dbReference type="EMBL" id="SFA60345.1"/>
    </source>
</evidence>
<gene>
    <name evidence="1" type="ORF">SAMN05216169_11112</name>
</gene>
<protein>
    <submittedName>
        <fullName evidence="1">Uncharacterized protein</fullName>
    </submittedName>
</protein>
<name>A0A1I0U8H7_9BACL</name>
<reference evidence="2" key="1">
    <citation type="submission" date="2016-10" db="EMBL/GenBank/DDBJ databases">
        <authorList>
            <person name="Varghese N."/>
            <person name="Submissions S."/>
        </authorList>
    </citation>
    <scope>NUCLEOTIDE SEQUENCE [LARGE SCALE GENOMIC DNA]</scope>
    <source>
        <strain evidence="2">K1</strain>
    </source>
</reference>
<dbReference type="AlphaFoldDB" id="A0A1I0U8H7"/>
<dbReference type="EMBL" id="FOJQ01000111">
    <property type="protein sequence ID" value="SFA60345.1"/>
    <property type="molecule type" value="Genomic_DNA"/>
</dbReference>
<keyword evidence="2" id="KW-1185">Reference proteome</keyword>
<accession>A0A1I0U8H7</accession>
<proteinExistence type="predicted"/>
<evidence type="ECO:0000313" key="2">
    <source>
        <dbReference type="Proteomes" id="UP000198979"/>
    </source>
</evidence>
<feature type="non-terminal residue" evidence="1">
    <location>
        <position position="1"/>
    </location>
</feature>
<dbReference type="Proteomes" id="UP000198979">
    <property type="component" value="Unassembled WGS sequence"/>
</dbReference>
<sequence>ICFKHKKGMVDHASIKPAKKSKSMSIHHGFRFIHTNFIRKSFQVAAVIMNTLIIRLNIHLRQLTEDFDELIVQPIFHHSNQRTLLIVNDNATNTFIQHIRRRLSILERPLITARGDGKSYIYSNFNIQTLTQSMLKWLLPYFGLTTIFV</sequence>
<organism evidence="1 2">
    <name type="scientific">Anoxybacillus pushchinoensis</name>
    <dbReference type="NCBI Taxonomy" id="150248"/>
    <lineage>
        <taxon>Bacteria</taxon>
        <taxon>Bacillati</taxon>
        <taxon>Bacillota</taxon>
        <taxon>Bacilli</taxon>
        <taxon>Bacillales</taxon>
        <taxon>Anoxybacillaceae</taxon>
        <taxon>Anoxybacillus</taxon>
    </lineage>
</organism>